<dbReference type="STRING" id="6210.W6U0A1"/>
<keyword evidence="3" id="KW-0378">Hydrolase</keyword>
<dbReference type="GO" id="GO:0005615">
    <property type="term" value="C:extracellular space"/>
    <property type="evidence" value="ECO:0007669"/>
    <property type="project" value="TreeGrafter"/>
</dbReference>
<accession>W6U0A1</accession>
<feature type="domain" description="Aminopeptidase N-like N-terminal" evidence="2">
    <location>
        <begin position="68"/>
        <end position="145"/>
    </location>
</feature>
<dbReference type="Pfam" id="PF17900">
    <property type="entry name" value="Peptidase_M1_N"/>
    <property type="match status" value="1"/>
</dbReference>
<comment type="caution">
    <text evidence="3">The sequence shown here is derived from an EMBL/GenBank/DDBJ whole genome shotgun (WGS) entry which is preliminary data.</text>
</comment>
<dbReference type="SUPFAM" id="SSF63737">
    <property type="entry name" value="Leukotriene A4 hydrolase N-terminal domain"/>
    <property type="match status" value="1"/>
</dbReference>
<sequence length="277" mass="30603">MRTREEDVYESRLALPCRLVKATKQRSFNSTGLELSSASCQVAINTTLAPASVAYDEVLEIVTFEFPSDLQSVFTHRAFLYVDKPDHKATFDASIVALYYQVALSNTPEISRDIVPTPEGCGEPPDGHNYVKVTFDRTLVMSTYIVAMVLGDFEYLSAKIPTDDTSNGCSSSAFGTKESPKKLPGQLEIRVYTPLGKRNFGQYALTVARKSLFFYADLFGSPYPLPKLDLVAIPDFACGAMENWGLVTYRIDRFAFGYNGVFKLPFSAGATAEVLLL</sequence>
<dbReference type="Proteomes" id="UP000019149">
    <property type="component" value="Unassembled WGS sequence"/>
</dbReference>
<keyword evidence="4" id="KW-1185">Reference proteome</keyword>
<keyword evidence="3" id="KW-0645">Protease</keyword>
<evidence type="ECO:0000259" key="1">
    <source>
        <dbReference type="Pfam" id="PF01433"/>
    </source>
</evidence>
<dbReference type="SUPFAM" id="SSF55486">
    <property type="entry name" value="Metalloproteases ('zincins'), catalytic domain"/>
    <property type="match status" value="1"/>
</dbReference>
<keyword evidence="3" id="KW-0031">Aminopeptidase</keyword>
<dbReference type="GO" id="GO:0006508">
    <property type="term" value="P:proteolysis"/>
    <property type="evidence" value="ECO:0007669"/>
    <property type="project" value="TreeGrafter"/>
</dbReference>
<reference evidence="3 4" key="1">
    <citation type="journal article" date="2013" name="Nat. Genet.">
        <title>The genome of the hydatid tapeworm Echinococcus granulosus.</title>
        <authorList>
            <person name="Zheng H."/>
            <person name="Zhang W."/>
            <person name="Zhang L."/>
            <person name="Zhang Z."/>
            <person name="Li J."/>
            <person name="Lu G."/>
            <person name="Zhu Y."/>
            <person name="Wang Y."/>
            <person name="Huang Y."/>
            <person name="Liu J."/>
            <person name="Kang H."/>
            <person name="Chen J."/>
            <person name="Wang L."/>
            <person name="Chen A."/>
            <person name="Yu S."/>
            <person name="Gao Z."/>
            <person name="Jin L."/>
            <person name="Gu W."/>
            <person name="Wang Z."/>
            <person name="Zhao L."/>
            <person name="Shi B."/>
            <person name="Wen H."/>
            <person name="Lin R."/>
            <person name="Jones M.K."/>
            <person name="Brejova B."/>
            <person name="Vinar T."/>
            <person name="Zhao G."/>
            <person name="McManus D.P."/>
            <person name="Chen Z."/>
            <person name="Zhou Y."/>
            <person name="Wang S."/>
        </authorList>
    </citation>
    <scope>NUCLEOTIDE SEQUENCE [LARGE SCALE GENOMIC DNA]</scope>
</reference>
<dbReference type="OrthoDB" id="10031169at2759"/>
<dbReference type="GO" id="GO:0005737">
    <property type="term" value="C:cytoplasm"/>
    <property type="evidence" value="ECO:0007669"/>
    <property type="project" value="TreeGrafter"/>
</dbReference>
<dbReference type="InterPro" id="IPR050344">
    <property type="entry name" value="Peptidase_M1_aminopeptidases"/>
</dbReference>
<feature type="domain" description="Peptidase M1 membrane alanine aminopeptidase" evidence="1">
    <location>
        <begin position="203"/>
        <end position="254"/>
    </location>
</feature>
<dbReference type="Gene3D" id="2.60.40.1730">
    <property type="entry name" value="tricorn interacting facor f3 domain"/>
    <property type="match status" value="1"/>
</dbReference>
<dbReference type="AlphaFoldDB" id="W6U0A1"/>
<dbReference type="CTD" id="36346424"/>
<dbReference type="InterPro" id="IPR045357">
    <property type="entry name" value="Aminopeptidase_N-like_N"/>
</dbReference>
<dbReference type="Gene3D" id="3.30.2010.30">
    <property type="match status" value="1"/>
</dbReference>
<proteinExistence type="predicted"/>
<name>W6U0A1_ECHGR</name>
<protein>
    <submittedName>
        <fullName evidence="3">Puromycin-sensitive aminopeptidase</fullName>
    </submittedName>
</protein>
<dbReference type="GeneID" id="36346424"/>
<dbReference type="GO" id="GO:0016020">
    <property type="term" value="C:membrane"/>
    <property type="evidence" value="ECO:0007669"/>
    <property type="project" value="TreeGrafter"/>
</dbReference>
<dbReference type="RefSeq" id="XP_024345629.1">
    <property type="nucleotide sequence ID" value="XM_024499958.1"/>
</dbReference>
<dbReference type="Pfam" id="PF01433">
    <property type="entry name" value="Peptidase_M1"/>
    <property type="match status" value="1"/>
</dbReference>
<organism evidence="3 4">
    <name type="scientific">Echinococcus granulosus</name>
    <name type="common">Hydatid tapeworm</name>
    <dbReference type="NCBI Taxonomy" id="6210"/>
    <lineage>
        <taxon>Eukaryota</taxon>
        <taxon>Metazoa</taxon>
        <taxon>Spiralia</taxon>
        <taxon>Lophotrochozoa</taxon>
        <taxon>Platyhelminthes</taxon>
        <taxon>Cestoda</taxon>
        <taxon>Eucestoda</taxon>
        <taxon>Cyclophyllidea</taxon>
        <taxon>Taeniidae</taxon>
        <taxon>Echinococcus</taxon>
        <taxon>Echinococcus granulosus group</taxon>
    </lineage>
</organism>
<evidence type="ECO:0000313" key="3">
    <source>
        <dbReference type="EMBL" id="EUB54433.1"/>
    </source>
</evidence>
<dbReference type="GO" id="GO:0042277">
    <property type="term" value="F:peptide binding"/>
    <property type="evidence" value="ECO:0007669"/>
    <property type="project" value="TreeGrafter"/>
</dbReference>
<dbReference type="InterPro" id="IPR042097">
    <property type="entry name" value="Aminopeptidase_N-like_N_sf"/>
</dbReference>
<dbReference type="GO" id="GO:0008270">
    <property type="term" value="F:zinc ion binding"/>
    <property type="evidence" value="ECO:0007669"/>
    <property type="project" value="InterPro"/>
</dbReference>
<dbReference type="EMBL" id="APAU02000256">
    <property type="protein sequence ID" value="EUB54433.1"/>
    <property type="molecule type" value="Genomic_DNA"/>
</dbReference>
<dbReference type="KEGG" id="egl:EGR_10709"/>
<dbReference type="GO" id="GO:0043171">
    <property type="term" value="P:peptide catabolic process"/>
    <property type="evidence" value="ECO:0007669"/>
    <property type="project" value="TreeGrafter"/>
</dbReference>
<evidence type="ECO:0000259" key="2">
    <source>
        <dbReference type="Pfam" id="PF17900"/>
    </source>
</evidence>
<dbReference type="PANTHER" id="PTHR11533:SF174">
    <property type="entry name" value="PUROMYCIN-SENSITIVE AMINOPEPTIDASE-RELATED"/>
    <property type="match status" value="1"/>
</dbReference>
<dbReference type="InterPro" id="IPR014782">
    <property type="entry name" value="Peptidase_M1_dom"/>
</dbReference>
<dbReference type="GO" id="GO:0070006">
    <property type="term" value="F:metalloaminopeptidase activity"/>
    <property type="evidence" value="ECO:0007669"/>
    <property type="project" value="TreeGrafter"/>
</dbReference>
<dbReference type="PANTHER" id="PTHR11533">
    <property type="entry name" value="PROTEASE M1 ZINC METALLOPROTEASE"/>
    <property type="match status" value="1"/>
</dbReference>
<gene>
    <name evidence="3" type="ORF">EGR_10709</name>
</gene>
<evidence type="ECO:0000313" key="4">
    <source>
        <dbReference type="Proteomes" id="UP000019149"/>
    </source>
</evidence>
<dbReference type="MEROPS" id="M01.010"/>